<evidence type="ECO:0000259" key="2">
    <source>
        <dbReference type="Pfam" id="PF00266"/>
    </source>
</evidence>
<proteinExistence type="predicted"/>
<dbReference type="Gene3D" id="3.90.1150.10">
    <property type="entry name" value="Aspartate Aminotransferase, domain 1"/>
    <property type="match status" value="1"/>
</dbReference>
<evidence type="ECO:0000313" key="3">
    <source>
        <dbReference type="EMBL" id="ATY85397.1"/>
    </source>
</evidence>
<protein>
    <submittedName>
        <fullName evidence="3">Cysteine desulfurase</fullName>
    </submittedName>
</protein>
<dbReference type="InterPro" id="IPR015421">
    <property type="entry name" value="PyrdxlP-dep_Trfase_major"/>
</dbReference>
<dbReference type="PANTHER" id="PTHR43586:SF4">
    <property type="entry name" value="ISOPENICILLIN N EPIMERASE"/>
    <property type="match status" value="1"/>
</dbReference>
<accession>A0A2K8N9B2</accession>
<dbReference type="EMBL" id="CP024955">
    <property type="protein sequence ID" value="ATY85397.1"/>
    <property type="molecule type" value="Genomic_DNA"/>
</dbReference>
<dbReference type="InterPro" id="IPR015422">
    <property type="entry name" value="PyrdxlP-dep_Trfase_small"/>
</dbReference>
<keyword evidence="4" id="KW-1185">Reference proteome</keyword>
<dbReference type="InterPro" id="IPR015424">
    <property type="entry name" value="PyrdxlP-dep_Trfase"/>
</dbReference>
<feature type="domain" description="Aminotransferase class V" evidence="2">
    <location>
        <begin position="66"/>
        <end position="419"/>
    </location>
</feature>
<dbReference type="Pfam" id="PF00266">
    <property type="entry name" value="Aminotran_5"/>
    <property type="match status" value="1"/>
</dbReference>
<dbReference type="AlphaFoldDB" id="A0A2K8N9B2"/>
<dbReference type="PANTHER" id="PTHR43586">
    <property type="entry name" value="CYSTEINE DESULFURASE"/>
    <property type="match status" value="1"/>
</dbReference>
<dbReference type="Proteomes" id="UP000231932">
    <property type="component" value="Chromosome"/>
</dbReference>
<gene>
    <name evidence="3" type="ORF">CVV65_11055</name>
</gene>
<dbReference type="InterPro" id="IPR000192">
    <property type="entry name" value="Aminotrans_V_dom"/>
</dbReference>
<dbReference type="GO" id="GO:0003824">
    <property type="term" value="F:catalytic activity"/>
    <property type="evidence" value="ECO:0007669"/>
    <property type="project" value="UniProtKB-ARBA"/>
</dbReference>
<feature type="compositionally biased region" description="Polar residues" evidence="1">
    <location>
        <begin position="1"/>
        <end position="10"/>
    </location>
</feature>
<reference evidence="4" key="1">
    <citation type="submission" date="2017-11" db="EMBL/GenBank/DDBJ databases">
        <title>Complete Genome Sequence of Kyrpidia sp. Strain EA-1, a thermophilic, hydrogen-oxidizing Bacterium, isolated from the Azores.</title>
        <authorList>
            <person name="Reiner J.E."/>
            <person name="Lapp C.J."/>
            <person name="Bunk B."/>
            <person name="Gescher J."/>
        </authorList>
    </citation>
    <scope>NUCLEOTIDE SEQUENCE [LARGE SCALE GENOMIC DNA]</scope>
    <source>
        <strain evidence="4">EA-1</strain>
    </source>
</reference>
<name>A0A2K8N9B2_9BACL</name>
<dbReference type="KEGG" id="kyr:CVV65_11055"/>
<sequence length="428" mass="47278">MSRFFTSSAARSPRGDPVGTVFPGISGRRKNRPDGARWTGGCVVTEELRMSLDQIRQEMPAAMRWIYMNTGTTGPLPERAMRAVEKQTAAEVDRGRIDPELHQRVSELKETLRRAWAELTGATTASIALTQNTTEGIGLALAGLDWQAGDEVITTNLEHSGVIMPLYLLASRKGVQIRFIDLGVGEKNMIAALEQAVTSRTRMIAFSHVSYQTGAVLPMERVASWARERGLWTLVDGAQGVGALPLNLKQTGVDFYAMPGQKWLCGPEGCGALYIAEDRLEQVQPTLVGWAGLKQMGPWPEVVLHQDARKFEVASFSAPLFAGMLESLRFGEDVGWTGIYRRTHRLAARFRSLLGEVPGVQVVTPDNHAGLVSFEVQGRKPEEVLERLRSRGILMRIIPRTPWVRASLGFFNSEEDVDRAVEGVAEWP</sequence>
<dbReference type="SUPFAM" id="SSF53383">
    <property type="entry name" value="PLP-dependent transferases"/>
    <property type="match status" value="1"/>
</dbReference>
<dbReference type="Gene3D" id="3.40.640.10">
    <property type="entry name" value="Type I PLP-dependent aspartate aminotransferase-like (Major domain)"/>
    <property type="match status" value="1"/>
</dbReference>
<feature type="region of interest" description="Disordered" evidence="1">
    <location>
        <begin position="1"/>
        <end position="37"/>
    </location>
</feature>
<organism evidence="3 4">
    <name type="scientific">Kyrpidia spormannii</name>
    <dbReference type="NCBI Taxonomy" id="2055160"/>
    <lineage>
        <taxon>Bacteria</taxon>
        <taxon>Bacillati</taxon>
        <taxon>Bacillota</taxon>
        <taxon>Bacilli</taxon>
        <taxon>Bacillales</taxon>
        <taxon>Alicyclobacillaceae</taxon>
        <taxon>Kyrpidia</taxon>
    </lineage>
</organism>
<evidence type="ECO:0000313" key="4">
    <source>
        <dbReference type="Proteomes" id="UP000231932"/>
    </source>
</evidence>
<evidence type="ECO:0000256" key="1">
    <source>
        <dbReference type="SAM" id="MobiDB-lite"/>
    </source>
</evidence>